<organism evidence="1 2">
    <name type="scientific">Diphasiastrum complanatum</name>
    <name type="common">Issler's clubmoss</name>
    <name type="synonym">Lycopodium complanatum</name>
    <dbReference type="NCBI Taxonomy" id="34168"/>
    <lineage>
        <taxon>Eukaryota</taxon>
        <taxon>Viridiplantae</taxon>
        <taxon>Streptophyta</taxon>
        <taxon>Embryophyta</taxon>
        <taxon>Tracheophyta</taxon>
        <taxon>Lycopodiopsida</taxon>
        <taxon>Lycopodiales</taxon>
        <taxon>Lycopodiaceae</taxon>
        <taxon>Lycopodioideae</taxon>
        <taxon>Diphasiastrum</taxon>
    </lineage>
</organism>
<proteinExistence type="predicted"/>
<evidence type="ECO:0000313" key="2">
    <source>
        <dbReference type="Proteomes" id="UP001162992"/>
    </source>
</evidence>
<reference evidence="2" key="1">
    <citation type="journal article" date="2024" name="Proc. Natl. Acad. Sci. U.S.A.">
        <title>Extraordinary preservation of gene collinearity over three hundred million years revealed in homosporous lycophytes.</title>
        <authorList>
            <person name="Li C."/>
            <person name="Wickell D."/>
            <person name="Kuo L.Y."/>
            <person name="Chen X."/>
            <person name="Nie B."/>
            <person name="Liao X."/>
            <person name="Peng D."/>
            <person name="Ji J."/>
            <person name="Jenkins J."/>
            <person name="Williams M."/>
            <person name="Shu S."/>
            <person name="Plott C."/>
            <person name="Barry K."/>
            <person name="Rajasekar S."/>
            <person name="Grimwood J."/>
            <person name="Han X."/>
            <person name="Sun S."/>
            <person name="Hou Z."/>
            <person name="He W."/>
            <person name="Dai G."/>
            <person name="Sun C."/>
            <person name="Schmutz J."/>
            <person name="Leebens-Mack J.H."/>
            <person name="Li F.W."/>
            <person name="Wang L."/>
        </authorList>
    </citation>
    <scope>NUCLEOTIDE SEQUENCE [LARGE SCALE GENOMIC DNA]</scope>
    <source>
        <strain evidence="2">cv. PW_Plant_1</strain>
    </source>
</reference>
<name>A0ACC2CME6_DIPCM</name>
<comment type="caution">
    <text evidence="1">The sequence shown here is derived from an EMBL/GenBank/DDBJ whole genome shotgun (WGS) entry which is preliminary data.</text>
</comment>
<sequence>MVNLGSRQILAIVGFVGFVCIYLSTQLPLGLPNLSFVQRNGSHFVVDGKPFYINGWNSYWLMAQAVDFSTRSKVKTILRRGASMGMTVCRTWAFNDAGYQALQVAPGKYDEDVFQALDYVLVEARRNRVRLLLSLANNLDAFGGKGQYVRWAHDAGVDVGTSNDTFFSNPHVMKYYKAHIKAILTRVNSITGVAYRDDPTIFAWELMNEPRCPSDPSGDTLQHWIKQMSSYVKALDSKHLVTIGLEGFYGTWSSDRLNVNPGHWADSLGSDFLRNHQISSVDFASVHVYPDNWTPDLNFEDMLKELLDWVSVHIQDGAQRLDKPVLFTEFGLSASSKGFEEKSRNLLFKTMYEEIYGSAKSVGAAAGSMVWQLVVDGLEEFSDTYAFIPWKERSTYKLMVIQSCRLKALFDTTATRKSRSIQCGKMMVDGIP</sequence>
<evidence type="ECO:0000313" key="1">
    <source>
        <dbReference type="EMBL" id="KAJ7543168.1"/>
    </source>
</evidence>
<keyword evidence="2" id="KW-1185">Reference proteome</keyword>
<accession>A0ACC2CME6</accession>
<gene>
    <name evidence="1" type="ORF">O6H91_09G027700</name>
</gene>
<dbReference type="EMBL" id="CM055100">
    <property type="protein sequence ID" value="KAJ7543168.1"/>
    <property type="molecule type" value="Genomic_DNA"/>
</dbReference>
<protein>
    <submittedName>
        <fullName evidence="1">Uncharacterized protein</fullName>
    </submittedName>
</protein>
<dbReference type="Proteomes" id="UP001162992">
    <property type="component" value="Chromosome 9"/>
</dbReference>